<dbReference type="EMBL" id="JACJTB010000033">
    <property type="protein sequence ID" value="MBD2596852.1"/>
    <property type="molecule type" value="Genomic_DNA"/>
</dbReference>
<name>A0ABR8G0U7_9NOSO</name>
<dbReference type="Proteomes" id="UP000603457">
    <property type="component" value="Unassembled WGS sequence"/>
</dbReference>
<protein>
    <submittedName>
        <fullName evidence="1">Uncharacterized protein</fullName>
    </submittedName>
</protein>
<accession>A0ABR8G0U7</accession>
<sequence>MFTRTELELLTLTQLKILCNRYGLRPTGNPGYKVSHITTLMAFPALAISQMKDNRGLRIPSFESYQHLSVALDEMNQPTLEQIALIRISMEGRRMAYPARYDQEQLLNRYHAKNYLEQAIALLEIK</sequence>
<keyword evidence="2" id="KW-1185">Reference proteome</keyword>
<evidence type="ECO:0000313" key="1">
    <source>
        <dbReference type="EMBL" id="MBD2596852.1"/>
    </source>
</evidence>
<organism evidence="1 2">
    <name type="scientific">Nostoc spongiaeforme FACHB-130</name>
    <dbReference type="NCBI Taxonomy" id="1357510"/>
    <lineage>
        <taxon>Bacteria</taxon>
        <taxon>Bacillati</taxon>
        <taxon>Cyanobacteriota</taxon>
        <taxon>Cyanophyceae</taxon>
        <taxon>Nostocales</taxon>
        <taxon>Nostocaceae</taxon>
        <taxon>Nostoc</taxon>
    </lineage>
</organism>
<reference evidence="1 2" key="1">
    <citation type="journal article" date="2020" name="ISME J.">
        <title>Comparative genomics reveals insights into cyanobacterial evolution and habitat adaptation.</title>
        <authorList>
            <person name="Chen M.Y."/>
            <person name="Teng W.K."/>
            <person name="Zhao L."/>
            <person name="Hu C.X."/>
            <person name="Zhou Y.K."/>
            <person name="Han B.P."/>
            <person name="Song L.R."/>
            <person name="Shu W.S."/>
        </authorList>
    </citation>
    <scope>NUCLEOTIDE SEQUENCE [LARGE SCALE GENOMIC DNA]</scope>
    <source>
        <strain evidence="1 2">FACHB-130</strain>
    </source>
</reference>
<proteinExistence type="predicted"/>
<dbReference type="RefSeq" id="WP_190969559.1">
    <property type="nucleotide sequence ID" value="NZ_JACJTB010000033.1"/>
</dbReference>
<gene>
    <name evidence="1" type="ORF">H6G74_21320</name>
</gene>
<evidence type="ECO:0000313" key="2">
    <source>
        <dbReference type="Proteomes" id="UP000603457"/>
    </source>
</evidence>
<comment type="caution">
    <text evidence="1">The sequence shown here is derived from an EMBL/GenBank/DDBJ whole genome shotgun (WGS) entry which is preliminary data.</text>
</comment>